<accession>A0AAN6Z6S6</accession>
<dbReference type="GeneID" id="87827766"/>
<sequence length="265" mass="29904">MFPRGLPKTNTFKASDDCVLWYGRFKRVVPGVPKVTEYGGERLGRWPGLVETYLMLALTKPEDKLIAFTEIANLMQQRPEMSGDVYLAERRKENGEPATRLGTYVAPSWSWASVQGHVSLHYGPIILEPETYASGEDVMRSVSRGYIKLRDFPRRAGVRKREAQAWPSGSVLTMVLSGESFECDAWMDKTDMSEGTRCTEGVILEQLDLDRDIIKRVGRFTVQGYAAALVFYGFGWEFWKRPGSSARAVMMEKAAVLSERVVTLL</sequence>
<reference evidence="1" key="2">
    <citation type="submission" date="2023-05" db="EMBL/GenBank/DDBJ databases">
        <authorList>
            <consortium name="Lawrence Berkeley National Laboratory"/>
            <person name="Steindorff A."/>
            <person name="Hensen N."/>
            <person name="Bonometti L."/>
            <person name="Westerberg I."/>
            <person name="Brannstrom I.O."/>
            <person name="Guillou S."/>
            <person name="Cros-Aarteil S."/>
            <person name="Calhoun S."/>
            <person name="Haridas S."/>
            <person name="Kuo A."/>
            <person name="Mondo S."/>
            <person name="Pangilinan J."/>
            <person name="Riley R."/>
            <person name="Labutti K."/>
            <person name="Andreopoulos B."/>
            <person name="Lipzen A."/>
            <person name="Chen C."/>
            <person name="Yanf M."/>
            <person name="Daum C."/>
            <person name="Ng V."/>
            <person name="Clum A."/>
            <person name="Ohm R."/>
            <person name="Martin F."/>
            <person name="Silar P."/>
            <person name="Natvig D."/>
            <person name="Lalanne C."/>
            <person name="Gautier V."/>
            <person name="Ament-Velasquez S.L."/>
            <person name="Kruys A."/>
            <person name="Hutchinson M.I."/>
            <person name="Powell A.J."/>
            <person name="Barry K."/>
            <person name="Miller A.N."/>
            <person name="Grigoriev I.V."/>
            <person name="Debuchy R."/>
            <person name="Gladieux P."/>
            <person name="Thoren M.H."/>
            <person name="Johannesson H."/>
        </authorList>
    </citation>
    <scope>NUCLEOTIDE SEQUENCE</scope>
    <source>
        <strain evidence="1">CBS 731.68</strain>
    </source>
</reference>
<evidence type="ECO:0000313" key="2">
    <source>
        <dbReference type="Proteomes" id="UP001302602"/>
    </source>
</evidence>
<keyword evidence="2" id="KW-1185">Reference proteome</keyword>
<proteinExistence type="predicted"/>
<protein>
    <submittedName>
        <fullName evidence="1">Uncharacterized protein</fullName>
    </submittedName>
</protein>
<comment type="caution">
    <text evidence="1">The sequence shown here is derived from an EMBL/GenBank/DDBJ whole genome shotgun (WGS) entry which is preliminary data.</text>
</comment>
<dbReference type="Proteomes" id="UP001302602">
    <property type="component" value="Unassembled WGS sequence"/>
</dbReference>
<gene>
    <name evidence="1" type="ORF">N657DRAFT_630691</name>
</gene>
<organism evidence="1 2">
    <name type="scientific">Parathielavia appendiculata</name>
    <dbReference type="NCBI Taxonomy" id="2587402"/>
    <lineage>
        <taxon>Eukaryota</taxon>
        <taxon>Fungi</taxon>
        <taxon>Dikarya</taxon>
        <taxon>Ascomycota</taxon>
        <taxon>Pezizomycotina</taxon>
        <taxon>Sordariomycetes</taxon>
        <taxon>Sordariomycetidae</taxon>
        <taxon>Sordariales</taxon>
        <taxon>Chaetomiaceae</taxon>
        <taxon>Parathielavia</taxon>
    </lineage>
</organism>
<dbReference type="AlphaFoldDB" id="A0AAN6Z6S6"/>
<evidence type="ECO:0000313" key="1">
    <source>
        <dbReference type="EMBL" id="KAK4126713.1"/>
    </source>
</evidence>
<dbReference type="RefSeq" id="XP_062650484.1">
    <property type="nucleotide sequence ID" value="XM_062790997.1"/>
</dbReference>
<reference evidence="1" key="1">
    <citation type="journal article" date="2023" name="Mol. Phylogenet. Evol.">
        <title>Genome-scale phylogeny and comparative genomics of the fungal order Sordariales.</title>
        <authorList>
            <person name="Hensen N."/>
            <person name="Bonometti L."/>
            <person name="Westerberg I."/>
            <person name="Brannstrom I.O."/>
            <person name="Guillou S."/>
            <person name="Cros-Aarteil S."/>
            <person name="Calhoun S."/>
            <person name="Haridas S."/>
            <person name="Kuo A."/>
            <person name="Mondo S."/>
            <person name="Pangilinan J."/>
            <person name="Riley R."/>
            <person name="LaButti K."/>
            <person name="Andreopoulos B."/>
            <person name="Lipzen A."/>
            <person name="Chen C."/>
            <person name="Yan M."/>
            <person name="Daum C."/>
            <person name="Ng V."/>
            <person name="Clum A."/>
            <person name="Steindorff A."/>
            <person name="Ohm R.A."/>
            <person name="Martin F."/>
            <person name="Silar P."/>
            <person name="Natvig D.O."/>
            <person name="Lalanne C."/>
            <person name="Gautier V."/>
            <person name="Ament-Velasquez S.L."/>
            <person name="Kruys A."/>
            <person name="Hutchinson M.I."/>
            <person name="Powell A.J."/>
            <person name="Barry K."/>
            <person name="Miller A.N."/>
            <person name="Grigoriev I.V."/>
            <person name="Debuchy R."/>
            <person name="Gladieux P."/>
            <person name="Hiltunen Thoren M."/>
            <person name="Johannesson H."/>
        </authorList>
    </citation>
    <scope>NUCLEOTIDE SEQUENCE</scope>
    <source>
        <strain evidence="1">CBS 731.68</strain>
    </source>
</reference>
<name>A0AAN6Z6S6_9PEZI</name>
<dbReference type="EMBL" id="MU853224">
    <property type="protein sequence ID" value="KAK4126713.1"/>
    <property type="molecule type" value="Genomic_DNA"/>
</dbReference>